<sequence>MSSRPRRDKAEAIDALILAAFREACRQGELGAAEHLLCALEALAAGAEASTGASACLDKACLTLAEEALGTAPVFPRKEGRARRTLTRDGISTALPQCGHQVSDLGG</sequence>
<dbReference type="AlphaFoldDB" id="A0A2U8W908"/>
<name>A0A2U8W908_9HYPH</name>
<proteinExistence type="predicted"/>
<gene>
    <name evidence="1" type="ORF">DK389_21535</name>
</gene>
<evidence type="ECO:0000313" key="1">
    <source>
        <dbReference type="EMBL" id="AWN42613.1"/>
    </source>
</evidence>
<dbReference type="Proteomes" id="UP000245926">
    <property type="component" value="Chromosome"/>
</dbReference>
<dbReference type="KEGG" id="mets:DK389_21535"/>
<organism evidence="1 2">
    <name type="scientific">Methylobacterium durans</name>
    <dbReference type="NCBI Taxonomy" id="2202825"/>
    <lineage>
        <taxon>Bacteria</taxon>
        <taxon>Pseudomonadati</taxon>
        <taxon>Pseudomonadota</taxon>
        <taxon>Alphaproteobacteria</taxon>
        <taxon>Hyphomicrobiales</taxon>
        <taxon>Methylobacteriaceae</taxon>
        <taxon>Methylobacterium</taxon>
    </lineage>
</organism>
<evidence type="ECO:0000313" key="2">
    <source>
        <dbReference type="Proteomes" id="UP000245926"/>
    </source>
</evidence>
<keyword evidence="2" id="KW-1185">Reference proteome</keyword>
<dbReference type="EMBL" id="CP029550">
    <property type="protein sequence ID" value="AWN42613.1"/>
    <property type="molecule type" value="Genomic_DNA"/>
</dbReference>
<accession>A0A2U8W908</accession>
<protein>
    <submittedName>
        <fullName evidence="1">Uncharacterized protein</fullName>
    </submittedName>
</protein>
<reference evidence="2" key="1">
    <citation type="submission" date="2018-05" db="EMBL/GenBank/DDBJ databases">
        <title>Complete Genome Sequence of Methylobacterium sp. 17SD2-17.</title>
        <authorList>
            <person name="Srinivasan S."/>
        </authorList>
    </citation>
    <scope>NUCLEOTIDE SEQUENCE [LARGE SCALE GENOMIC DNA]</scope>
    <source>
        <strain evidence="2">17SD2-17</strain>
    </source>
</reference>